<gene>
    <name evidence="2" type="ORF">PENTCL1PPCAC_14294</name>
</gene>
<feature type="non-terminal residue" evidence="2">
    <location>
        <position position="372"/>
    </location>
</feature>
<name>A0AAV5T9X3_9BILA</name>
<protein>
    <submittedName>
        <fullName evidence="2">Uncharacterized protein</fullName>
    </submittedName>
</protein>
<keyword evidence="3" id="KW-1185">Reference proteome</keyword>
<sequence>PPPSMSDGVRDRDITYGRLRTLKKENKTVTAVAAECLKLLGRIPQPGELKLCTTHISRALSVASETLEKIQRGRDKQDKSHFLNTYCGLATVWTSHQSTVALPPIPVDLPVSPPSKPSRVPALSKAAPVKCGRSVARSRLYKNLAAQLCRARRNLGPKELKSDSSIQTIVDNLNNRINTLTASNRTLSFLNKYLRNRVTAFSESSSRLKTDLRFSENARGEAEDSFCELQTRTVTLFDGVKYSSDTVVAVLDLLDCGVADEKVGRVMESVARLVGVKLDRVPCTSTIRNFAVASLTVAKAHAYERLDQAIERGEQLCLYSDETNKKNHTMAWLLSKSPEERQAVVSIARASISTIRAEETLAKKLLSEAILQ</sequence>
<accession>A0AAV5T9X3</accession>
<dbReference type="GO" id="GO:0000175">
    <property type="term" value="F:3'-5'-RNA exonuclease activity"/>
    <property type="evidence" value="ECO:0007669"/>
    <property type="project" value="InterPro"/>
</dbReference>
<dbReference type="InterPro" id="IPR022894">
    <property type="entry name" value="Oligoribonuclease"/>
</dbReference>
<dbReference type="EMBL" id="BTSX01000004">
    <property type="protein sequence ID" value="GMS92119.1"/>
    <property type="molecule type" value="Genomic_DNA"/>
</dbReference>
<evidence type="ECO:0000313" key="2">
    <source>
        <dbReference type="EMBL" id="GMS92119.1"/>
    </source>
</evidence>
<feature type="non-terminal residue" evidence="2">
    <location>
        <position position="1"/>
    </location>
</feature>
<reference evidence="2" key="1">
    <citation type="submission" date="2023-10" db="EMBL/GenBank/DDBJ databases">
        <title>Genome assembly of Pristionchus species.</title>
        <authorList>
            <person name="Yoshida K."/>
            <person name="Sommer R.J."/>
        </authorList>
    </citation>
    <scope>NUCLEOTIDE SEQUENCE</scope>
    <source>
        <strain evidence="2">RS0144</strain>
    </source>
</reference>
<evidence type="ECO:0000313" key="3">
    <source>
        <dbReference type="Proteomes" id="UP001432027"/>
    </source>
</evidence>
<keyword evidence="1" id="KW-0540">Nuclease</keyword>
<dbReference type="Proteomes" id="UP001432027">
    <property type="component" value="Unassembled WGS sequence"/>
</dbReference>
<evidence type="ECO:0000256" key="1">
    <source>
        <dbReference type="ARBA" id="ARBA00022722"/>
    </source>
</evidence>
<keyword evidence="1" id="KW-0378">Hydrolase</keyword>
<comment type="caution">
    <text evidence="2">The sequence shown here is derived from an EMBL/GenBank/DDBJ whole genome shotgun (WGS) entry which is preliminary data.</text>
</comment>
<dbReference type="PANTHER" id="PTHR11046:SF25">
    <property type="match status" value="1"/>
</dbReference>
<proteinExistence type="predicted"/>
<organism evidence="2 3">
    <name type="scientific">Pristionchus entomophagus</name>
    <dbReference type="NCBI Taxonomy" id="358040"/>
    <lineage>
        <taxon>Eukaryota</taxon>
        <taxon>Metazoa</taxon>
        <taxon>Ecdysozoa</taxon>
        <taxon>Nematoda</taxon>
        <taxon>Chromadorea</taxon>
        <taxon>Rhabditida</taxon>
        <taxon>Rhabditina</taxon>
        <taxon>Diplogasteromorpha</taxon>
        <taxon>Diplogasteroidea</taxon>
        <taxon>Neodiplogasteridae</taxon>
        <taxon>Pristionchus</taxon>
    </lineage>
</organism>
<dbReference type="AlphaFoldDB" id="A0AAV5T9X3"/>
<dbReference type="PANTHER" id="PTHR11046">
    <property type="entry name" value="OLIGORIBONUCLEASE, MITOCHONDRIAL"/>
    <property type="match status" value="1"/>
</dbReference>